<dbReference type="OrthoDB" id="3789824at2759"/>
<gene>
    <name evidence="3" type="ORF">S40285_02541</name>
</gene>
<dbReference type="PANTHER" id="PTHR33112">
    <property type="entry name" value="DOMAIN PROTEIN, PUTATIVE-RELATED"/>
    <property type="match status" value="1"/>
</dbReference>
<proteinExistence type="predicted"/>
<feature type="domain" description="Heterokaryon incompatibility" evidence="2">
    <location>
        <begin position="421"/>
        <end position="585"/>
    </location>
</feature>
<dbReference type="STRING" id="1283841.A0A084QVV2"/>
<name>A0A084QVV2_STAC4</name>
<dbReference type="EMBL" id="KL660000">
    <property type="protein sequence ID" value="KFA68087.1"/>
    <property type="molecule type" value="Genomic_DNA"/>
</dbReference>
<reference evidence="3 4" key="1">
    <citation type="journal article" date="2014" name="BMC Genomics">
        <title>Comparative genome sequencing reveals chemotype-specific gene clusters in the toxigenic black mold Stachybotrys.</title>
        <authorList>
            <person name="Semeiks J."/>
            <person name="Borek D."/>
            <person name="Otwinowski Z."/>
            <person name="Grishin N.V."/>
        </authorList>
    </citation>
    <scope>NUCLEOTIDE SEQUENCE [LARGE SCALE GENOMIC DNA]</scope>
    <source>
        <strain evidence="3 4">IBT 40285</strain>
    </source>
</reference>
<dbReference type="OMA" id="NSETNIC"/>
<dbReference type="InParanoid" id="A0A084QVV2"/>
<dbReference type="PANTHER" id="PTHR33112:SF16">
    <property type="entry name" value="HETEROKARYON INCOMPATIBILITY DOMAIN-CONTAINING PROTEIN"/>
    <property type="match status" value="1"/>
</dbReference>
<keyword evidence="4" id="KW-1185">Reference proteome</keyword>
<sequence length="916" mass="102783">MASIDIQQRTSSKRTTDTKLGCLGFVSAGDIKESARAKKAEARRRAQITCRPRQRSGWKTSNPSTSSLLREGDLPQIPDPATVYTSPEAAADAFKHAHIAYEPDTWATQLVQAYRGHGLCRCSKPWIDAFDYDKHPDDPTINWELLKEYRMDLMHAQFEVLLIMVDPSVELDSLMPALVVNLICMSTVKDIPTGLHHHWTEMYENEEAFLAVAYSISRAREAVHFLEEAGGHLDEDSKLYITEDKVEKRTFRRAETDVNHVIAINEFEQVVCMIKDISSVERTKAAGCWKCSLIFDVMMHYQRNGPRCNKYTELTLRFPMGYGSLEIVFQDNAEQGIAVQLFTSSRTIWNHIHGLPSIVTFRSPDRVSSYIKEELEHCLANHQTCAKNINNVLPTRLLNLTLDDEKVVRLVESSSLPFVPYIALSYCWGDSVTTKTTIANIDDMKRGLQVSSLPRAYIDAICLCRELGVRYLWIDALCIIQDSRDDWEKESATMSAIYANAHLTIAAASTKTAVRSFLHASPNTQQSNDQNREQEFMRQIQDDQGSIIVKARVIEEVGIHWEWKDDMRQRYPKEPLSRRGWTLQERLLSTRLLSFSLQEMQWTCQESTTCECRSKLNLNKQFGPTPLSRITPGPDAFRFWLKVIENYSNRNHTHESDKLPAISGVADVLQRITGSDYVAGLWLDNITSGLLWRRAAGPMPLASGVAPSFSWASINGEIDYYGFRNGKDPFDKASDVVSFSATTAPAAPLGHAKEGRLVIRGPLLEGVVYSSGGRNDLLVYVGGQGLSLMADTYVQESLVTTPAGKPVKTLCRTRQAAGQTPIFSGATSVSPNHASGHSLSTEVRCWALRIGSYPYEEMSGRPVNIHELLILGRSPVSDGAFERIGIASCFEKKNMKGVSTMKGYFDWEKTTTICLV</sequence>
<evidence type="ECO:0000313" key="4">
    <source>
        <dbReference type="Proteomes" id="UP000028524"/>
    </source>
</evidence>
<dbReference type="HOGENOM" id="CLU_002639_2_1_1"/>
<dbReference type="AlphaFoldDB" id="A0A084QVV2"/>
<evidence type="ECO:0000259" key="2">
    <source>
        <dbReference type="Pfam" id="PF06985"/>
    </source>
</evidence>
<protein>
    <recommendedName>
        <fullName evidence="2">Heterokaryon incompatibility domain-containing protein</fullName>
    </recommendedName>
</protein>
<evidence type="ECO:0000256" key="1">
    <source>
        <dbReference type="SAM" id="MobiDB-lite"/>
    </source>
</evidence>
<organism evidence="3 4">
    <name type="scientific">Stachybotrys chlorohalonatus (strain IBT 40285)</name>
    <dbReference type="NCBI Taxonomy" id="1283841"/>
    <lineage>
        <taxon>Eukaryota</taxon>
        <taxon>Fungi</taxon>
        <taxon>Dikarya</taxon>
        <taxon>Ascomycota</taxon>
        <taxon>Pezizomycotina</taxon>
        <taxon>Sordariomycetes</taxon>
        <taxon>Hypocreomycetidae</taxon>
        <taxon>Hypocreales</taxon>
        <taxon>Stachybotryaceae</taxon>
        <taxon>Stachybotrys</taxon>
    </lineage>
</organism>
<dbReference type="InterPro" id="IPR010730">
    <property type="entry name" value="HET"/>
</dbReference>
<feature type="region of interest" description="Disordered" evidence="1">
    <location>
        <begin position="49"/>
        <end position="72"/>
    </location>
</feature>
<evidence type="ECO:0000313" key="3">
    <source>
        <dbReference type="EMBL" id="KFA68087.1"/>
    </source>
</evidence>
<feature type="compositionally biased region" description="Polar residues" evidence="1">
    <location>
        <begin position="57"/>
        <end position="68"/>
    </location>
</feature>
<dbReference type="Pfam" id="PF06985">
    <property type="entry name" value="HET"/>
    <property type="match status" value="1"/>
</dbReference>
<accession>A0A084QVV2</accession>
<dbReference type="Proteomes" id="UP000028524">
    <property type="component" value="Unassembled WGS sequence"/>
</dbReference>